<dbReference type="PROSITE" id="PS50808">
    <property type="entry name" value="ZF_BED"/>
    <property type="match status" value="1"/>
</dbReference>
<feature type="region of interest" description="Disordered" evidence="5">
    <location>
        <begin position="297"/>
        <end position="333"/>
    </location>
</feature>
<proteinExistence type="predicted"/>
<dbReference type="Pfam" id="PF02892">
    <property type="entry name" value="zf-BED"/>
    <property type="match status" value="1"/>
</dbReference>
<dbReference type="EMBL" id="JABCRI010000015">
    <property type="protein sequence ID" value="KAF8393278.1"/>
    <property type="molecule type" value="Genomic_DNA"/>
</dbReference>
<organism evidence="7 8">
    <name type="scientific">Tetracentron sinense</name>
    <name type="common">Spur-leaf</name>
    <dbReference type="NCBI Taxonomy" id="13715"/>
    <lineage>
        <taxon>Eukaryota</taxon>
        <taxon>Viridiplantae</taxon>
        <taxon>Streptophyta</taxon>
        <taxon>Embryophyta</taxon>
        <taxon>Tracheophyta</taxon>
        <taxon>Spermatophyta</taxon>
        <taxon>Magnoliopsida</taxon>
        <taxon>Trochodendrales</taxon>
        <taxon>Trochodendraceae</taxon>
        <taxon>Tetracentron</taxon>
    </lineage>
</organism>
<dbReference type="PANTHER" id="PTHR12121">
    <property type="entry name" value="CARBON CATABOLITE REPRESSOR PROTEIN 4"/>
    <property type="match status" value="1"/>
</dbReference>
<evidence type="ECO:0000313" key="8">
    <source>
        <dbReference type="Proteomes" id="UP000655225"/>
    </source>
</evidence>
<evidence type="ECO:0000256" key="3">
    <source>
        <dbReference type="ARBA" id="ARBA00022833"/>
    </source>
</evidence>
<evidence type="ECO:0000256" key="4">
    <source>
        <dbReference type="PROSITE-ProRule" id="PRU00027"/>
    </source>
</evidence>
<evidence type="ECO:0000259" key="6">
    <source>
        <dbReference type="PROSITE" id="PS50808"/>
    </source>
</evidence>
<dbReference type="SUPFAM" id="SSF56219">
    <property type="entry name" value="DNase I-like"/>
    <property type="match status" value="2"/>
</dbReference>
<keyword evidence="8" id="KW-1185">Reference proteome</keyword>
<feature type="domain" description="BED-type" evidence="6">
    <location>
        <begin position="3"/>
        <end position="58"/>
    </location>
</feature>
<keyword evidence="1" id="KW-0479">Metal-binding</keyword>
<dbReference type="InterPro" id="IPR003656">
    <property type="entry name" value="Znf_BED"/>
</dbReference>
<dbReference type="Gene3D" id="3.60.10.10">
    <property type="entry name" value="Endonuclease/exonuclease/phosphatase"/>
    <property type="match status" value="2"/>
</dbReference>
<feature type="region of interest" description="Disordered" evidence="5">
    <location>
        <begin position="268"/>
        <end position="287"/>
    </location>
</feature>
<gene>
    <name evidence="7" type="ORF">HHK36_021519</name>
</gene>
<protein>
    <recommendedName>
        <fullName evidence="6">BED-type domain-containing protein</fullName>
    </recommendedName>
</protein>
<evidence type="ECO:0000256" key="1">
    <source>
        <dbReference type="ARBA" id="ARBA00022723"/>
    </source>
</evidence>
<dbReference type="GO" id="GO:0008270">
    <property type="term" value="F:zinc ion binding"/>
    <property type="evidence" value="ECO:0007669"/>
    <property type="project" value="UniProtKB-KW"/>
</dbReference>
<evidence type="ECO:0000313" key="7">
    <source>
        <dbReference type="EMBL" id="KAF8393278.1"/>
    </source>
</evidence>
<dbReference type="PANTHER" id="PTHR12121:SF85">
    <property type="entry name" value="CARBON CATABOLITE REPRESSOR PROTEIN 4 HOMOLOG 6"/>
    <property type="match status" value="1"/>
</dbReference>
<dbReference type="GO" id="GO:0003677">
    <property type="term" value="F:DNA binding"/>
    <property type="evidence" value="ECO:0007669"/>
    <property type="project" value="InterPro"/>
</dbReference>
<reference evidence="7 8" key="1">
    <citation type="submission" date="2020-04" db="EMBL/GenBank/DDBJ databases">
        <title>Plant Genome Project.</title>
        <authorList>
            <person name="Zhang R.-G."/>
        </authorList>
    </citation>
    <scope>NUCLEOTIDE SEQUENCE [LARGE SCALE GENOMIC DNA]</scope>
    <source>
        <strain evidence="7">YNK0</strain>
        <tissue evidence="7">Leaf</tissue>
    </source>
</reference>
<dbReference type="GO" id="GO:0000175">
    <property type="term" value="F:3'-5'-RNA exonuclease activity"/>
    <property type="evidence" value="ECO:0007669"/>
    <property type="project" value="TreeGrafter"/>
</dbReference>
<dbReference type="InterPro" id="IPR050410">
    <property type="entry name" value="CCR4/nocturin_mRNA_transcr"/>
</dbReference>
<keyword evidence="3" id="KW-0862">Zinc</keyword>
<evidence type="ECO:0000256" key="2">
    <source>
        <dbReference type="ARBA" id="ARBA00022771"/>
    </source>
</evidence>
<keyword evidence="2 4" id="KW-0863">Zinc-finger</keyword>
<name>A0A834YV79_TETSI</name>
<comment type="caution">
    <text evidence="7">The sequence shown here is derived from an EMBL/GenBank/DDBJ whole genome shotgun (WGS) entry which is preliminary data.</text>
</comment>
<dbReference type="InterPro" id="IPR036691">
    <property type="entry name" value="Endo/exonu/phosph_ase_sf"/>
</dbReference>
<dbReference type="OrthoDB" id="428734at2759"/>
<accession>A0A834YV79</accession>
<feature type="region of interest" description="Disordered" evidence="5">
    <location>
        <begin position="185"/>
        <end position="212"/>
    </location>
</feature>
<evidence type="ECO:0000256" key="5">
    <source>
        <dbReference type="SAM" id="MobiDB-lite"/>
    </source>
</evidence>
<feature type="compositionally biased region" description="Polar residues" evidence="5">
    <location>
        <begin position="272"/>
        <end position="286"/>
    </location>
</feature>
<dbReference type="AlphaFoldDB" id="A0A834YV79"/>
<sequence>MPRQKDPLWEYVTVVSSSKLRCNFCQEVFTGTITRLKYHLSKMSNRDVKPCPSVPDHVWEMAEKTMVEFEHSKKQKVFAGRSSQGSVSSTVSGAIGGEGANSIIGPYKQVRVLLDRAYAVSKTWNDAPVVICGDFNCTPKVDSFCYVFPTRVFSFNVIFSPLYNFISEQKLNLIGLDRDKVSGQSSAQIHAPKPYSSNPGQGVYRAQSADTPMRASELVDEKEVGDKQSNFLLDMHEHNKPHSNSEIAPLIDNLSLHQSITSMLDTSDKSFSDGQYGNESSTLSDAVTKETQQDVVDDCKDETSSSVHAPIDGLTGSRSNNHDESGFSADVGNDGIHEFTSPIDSRREDIYTAVFESVCGEKVSSYTPHSIYGSFSEHSQSEVNTINLVAATMQDGSVQDDADNESLDSDEGVPSFPGNDYYKKAILDEKPANAFISDISSSEMVSETLFPDGVEACPPTSLENCSSESIASEEKANPSTPYGSAYQAEISDGSTSIDLIVDQKLGHLSANKLDEVMEKDGSLNEDYRTFLSELCNTEDVFLNEVNCDSQLLRPDSAEANQSLEECATIPPYSQLHSPSAEVQDFSPLMDSDLADVEKNTYDPSLWTPMEIKTASGNVDCTLLEHPLKLRSTYVDVEFADDYSGTRDANREPRVTSYNRRFLGTVDYIWCSKGLQTVKVLNTIPKHVLQWTSGFPTKKWGSDHIALACELAFMKDVDQS</sequence>
<dbReference type="OMA" id="HEECIEF"/>
<dbReference type="Proteomes" id="UP000655225">
    <property type="component" value="Unassembled WGS sequence"/>
</dbReference>